<evidence type="ECO:0000259" key="1">
    <source>
        <dbReference type="Pfam" id="PF20231"/>
    </source>
</evidence>
<sequence>DLLVLSEVTAAVSQSDFGCIEDLLPDLAAMFCSMGSNKYTTEILHLVYNLKYIWLSEFG</sequence>
<dbReference type="Pfam" id="PF20231">
    <property type="entry name" value="DUF6589"/>
    <property type="match status" value="1"/>
</dbReference>
<dbReference type="EMBL" id="JADNRY010000038">
    <property type="protein sequence ID" value="KAF9070724.1"/>
    <property type="molecule type" value="Genomic_DNA"/>
</dbReference>
<keyword evidence="3" id="KW-1185">Reference proteome</keyword>
<comment type="caution">
    <text evidence="2">The sequence shown here is derived from an EMBL/GenBank/DDBJ whole genome shotgun (WGS) entry which is preliminary data.</text>
</comment>
<name>A0A9P5PR88_9AGAR</name>
<feature type="domain" description="DUF6589" evidence="1">
    <location>
        <begin position="1"/>
        <end position="57"/>
    </location>
</feature>
<dbReference type="Proteomes" id="UP000772434">
    <property type="component" value="Unassembled WGS sequence"/>
</dbReference>
<organism evidence="2 3">
    <name type="scientific">Rhodocollybia butyracea</name>
    <dbReference type="NCBI Taxonomy" id="206335"/>
    <lineage>
        <taxon>Eukaryota</taxon>
        <taxon>Fungi</taxon>
        <taxon>Dikarya</taxon>
        <taxon>Basidiomycota</taxon>
        <taxon>Agaricomycotina</taxon>
        <taxon>Agaricomycetes</taxon>
        <taxon>Agaricomycetidae</taxon>
        <taxon>Agaricales</taxon>
        <taxon>Marasmiineae</taxon>
        <taxon>Omphalotaceae</taxon>
        <taxon>Rhodocollybia</taxon>
    </lineage>
</organism>
<accession>A0A9P5PR88</accession>
<protein>
    <recommendedName>
        <fullName evidence="1">DUF6589 domain-containing protein</fullName>
    </recommendedName>
</protein>
<dbReference type="OrthoDB" id="2496395at2759"/>
<reference evidence="2" key="1">
    <citation type="submission" date="2020-11" db="EMBL/GenBank/DDBJ databases">
        <authorList>
            <consortium name="DOE Joint Genome Institute"/>
            <person name="Ahrendt S."/>
            <person name="Riley R."/>
            <person name="Andreopoulos W."/>
            <person name="Labutti K."/>
            <person name="Pangilinan J."/>
            <person name="Ruiz-Duenas F.J."/>
            <person name="Barrasa J.M."/>
            <person name="Sanchez-Garcia M."/>
            <person name="Camarero S."/>
            <person name="Miyauchi S."/>
            <person name="Serrano A."/>
            <person name="Linde D."/>
            <person name="Babiker R."/>
            <person name="Drula E."/>
            <person name="Ayuso-Fernandez I."/>
            <person name="Pacheco R."/>
            <person name="Padilla G."/>
            <person name="Ferreira P."/>
            <person name="Barriuso J."/>
            <person name="Kellner H."/>
            <person name="Castanera R."/>
            <person name="Alfaro M."/>
            <person name="Ramirez L."/>
            <person name="Pisabarro A.G."/>
            <person name="Kuo A."/>
            <person name="Tritt A."/>
            <person name="Lipzen A."/>
            <person name="He G."/>
            <person name="Yan M."/>
            <person name="Ng V."/>
            <person name="Cullen D."/>
            <person name="Martin F."/>
            <person name="Rosso M.-N."/>
            <person name="Henrissat B."/>
            <person name="Hibbett D."/>
            <person name="Martinez A.T."/>
            <person name="Grigoriev I.V."/>
        </authorList>
    </citation>
    <scope>NUCLEOTIDE SEQUENCE</scope>
    <source>
        <strain evidence="2">AH 40177</strain>
    </source>
</reference>
<evidence type="ECO:0000313" key="2">
    <source>
        <dbReference type="EMBL" id="KAF9070724.1"/>
    </source>
</evidence>
<dbReference type="AlphaFoldDB" id="A0A9P5PR88"/>
<gene>
    <name evidence="2" type="ORF">BDP27DRAFT_1220275</name>
</gene>
<feature type="non-terminal residue" evidence="2">
    <location>
        <position position="1"/>
    </location>
</feature>
<dbReference type="InterPro" id="IPR046496">
    <property type="entry name" value="DUF6589"/>
</dbReference>
<evidence type="ECO:0000313" key="3">
    <source>
        <dbReference type="Proteomes" id="UP000772434"/>
    </source>
</evidence>
<proteinExistence type="predicted"/>